<feature type="repeat" description="TPR" evidence="1">
    <location>
        <begin position="378"/>
        <end position="411"/>
    </location>
</feature>
<dbReference type="InterPro" id="IPR019734">
    <property type="entry name" value="TPR_rpt"/>
</dbReference>
<protein>
    <submittedName>
        <fullName evidence="2">Uncharacterized protein</fullName>
    </submittedName>
</protein>
<proteinExistence type="predicted"/>
<accession>A0A511N192</accession>
<evidence type="ECO:0000313" key="2">
    <source>
        <dbReference type="EMBL" id="GEM46654.1"/>
    </source>
</evidence>
<gene>
    <name evidence="2" type="ORF">DC3_22890</name>
</gene>
<comment type="caution">
    <text evidence="2">The sequence shown here is derived from an EMBL/GenBank/DDBJ whole genome shotgun (WGS) entry which is preliminary data.</text>
</comment>
<sequence length="705" mass="76812">MKRFLLTFTLLVSTGHAQTSGAVGWLGAEKKTDEGLSALLSHDLAVHLGFLKPFHTQVFTPPVMTPQGPLLPMEVLYGEGFSEVTLGEHLLVLQDALGVDTVVGGVVSGNKVTVRVRQGKKEKTLTVTGQGDLLRTQTVEGVARLLGLKPHKVELTSNTAAPLLLDLKTFNILEAQKRTIPEGKLGKGLLEGITKPNTWQERAYLALMLKPGDLPGLDLSLPALKVHQAVLLEGQGQTEKADQLLANTTLPFAKTLSEVFHWNRGGKLPANWSPADRGVTSQLQAALIHAQLPSIKDTRRTLASLTPNSEFSLRGLQGVQLQKAEWKGAKATLEQLTDLNPKWLPYWTDLSWANFKLGKSAEALTTVKRALTLDPQDATSRYRLGLYQLAAGQEKEAEESYGKALQVSSASDTRVALKELWTLQNPVKLYFHAVLDEQVGSYRHASADLKTYLKSAGGEQGEKARDRLSRVVGATCTPKLGENPWTLGNGEKITVLKRKLVLSSNWNVRCEGVLPLPLTFTYQFVQDGKVLASGRAEPVQQPGLSGLKVPGVTVKLGEARDGDLTVKLTSRGGDGQVFEFAETYPLKGEASLKEEVVSSGLHLIDEQGRDIQGEDIVQVLLEQVKRVFSDREKVKKLYPELREQDRLEVLKVTPEGVEARLRKLLSLVGDTLGAGSQVFFPDEFVTPLGRTPSGGEASLNQGLKA</sequence>
<dbReference type="PROSITE" id="PS50005">
    <property type="entry name" value="TPR"/>
    <property type="match status" value="2"/>
</dbReference>
<evidence type="ECO:0000313" key="3">
    <source>
        <dbReference type="Proteomes" id="UP000321306"/>
    </source>
</evidence>
<dbReference type="OrthoDB" id="9766710at2"/>
<name>A0A511N192_DEIC1</name>
<dbReference type="AlphaFoldDB" id="A0A511N192"/>
<dbReference type="RefSeq" id="WP_146884469.1">
    <property type="nucleotide sequence ID" value="NZ_BJXB01000009.1"/>
</dbReference>
<dbReference type="EMBL" id="BJXB01000009">
    <property type="protein sequence ID" value="GEM46654.1"/>
    <property type="molecule type" value="Genomic_DNA"/>
</dbReference>
<dbReference type="Pfam" id="PF13181">
    <property type="entry name" value="TPR_8"/>
    <property type="match status" value="1"/>
</dbReference>
<evidence type="ECO:0000256" key="1">
    <source>
        <dbReference type="PROSITE-ProRule" id="PRU00339"/>
    </source>
</evidence>
<dbReference type="Gene3D" id="1.25.40.10">
    <property type="entry name" value="Tetratricopeptide repeat domain"/>
    <property type="match status" value="1"/>
</dbReference>
<keyword evidence="1" id="KW-0802">TPR repeat</keyword>
<dbReference type="Proteomes" id="UP000321306">
    <property type="component" value="Unassembled WGS sequence"/>
</dbReference>
<feature type="repeat" description="TPR" evidence="1">
    <location>
        <begin position="344"/>
        <end position="377"/>
    </location>
</feature>
<reference evidence="2 3" key="1">
    <citation type="submission" date="2019-07" db="EMBL/GenBank/DDBJ databases">
        <title>Whole genome shotgun sequence of Deinococcus cellulosilyticus NBRC 106333.</title>
        <authorList>
            <person name="Hosoyama A."/>
            <person name="Uohara A."/>
            <person name="Ohji S."/>
            <person name="Ichikawa N."/>
        </authorList>
    </citation>
    <scope>NUCLEOTIDE SEQUENCE [LARGE SCALE GENOMIC DNA]</scope>
    <source>
        <strain evidence="2 3">NBRC 106333</strain>
    </source>
</reference>
<dbReference type="SUPFAM" id="SSF48452">
    <property type="entry name" value="TPR-like"/>
    <property type="match status" value="1"/>
</dbReference>
<keyword evidence="3" id="KW-1185">Reference proteome</keyword>
<dbReference type="SMART" id="SM00028">
    <property type="entry name" value="TPR"/>
    <property type="match status" value="2"/>
</dbReference>
<dbReference type="InterPro" id="IPR011990">
    <property type="entry name" value="TPR-like_helical_dom_sf"/>
</dbReference>
<organism evidence="2 3">
    <name type="scientific">Deinococcus cellulosilyticus (strain DSM 18568 / NBRC 106333 / KACC 11606 / 5516J-15)</name>
    <dbReference type="NCBI Taxonomy" id="1223518"/>
    <lineage>
        <taxon>Bacteria</taxon>
        <taxon>Thermotogati</taxon>
        <taxon>Deinococcota</taxon>
        <taxon>Deinococci</taxon>
        <taxon>Deinococcales</taxon>
        <taxon>Deinococcaceae</taxon>
        <taxon>Deinococcus</taxon>
    </lineage>
</organism>